<keyword evidence="3" id="KW-0449">Lipoprotein</keyword>
<sequence length="236" mass="26685">MSRRRWAWLPLVLCVTASAWGAEEPADHQALQEVRDIVKHIQSRYEKTKDLQADFVQKTRIEGFERPVTSSGKVYLKRPGRLRWDYLEPANERIYVANDDVKVYVPEHKQVLVGKLTQMAASKAPLELLQGAGKLEESFDIRPAEGDERGTGGLRLVALFPKAKDHESTRNPQRIVIEVFPKTYFLRTVSLYEASGNVSTFEFSNLRANVGLANETFEFVIPSDVEVIQAPVMTGP</sequence>
<keyword evidence="1 2" id="KW-0732">Signal</keyword>
<dbReference type="Proteomes" id="UP000066284">
    <property type="component" value="Chromosome 1"/>
</dbReference>
<dbReference type="Gene3D" id="2.50.20.10">
    <property type="entry name" value="Lipoprotein localisation LolA/LolB/LppX"/>
    <property type="match status" value="1"/>
</dbReference>
<evidence type="ECO:0000256" key="1">
    <source>
        <dbReference type="ARBA" id="ARBA00022729"/>
    </source>
</evidence>
<dbReference type="InterPro" id="IPR004564">
    <property type="entry name" value="OM_lipoprot_carrier_LolA-like"/>
</dbReference>
<gene>
    <name evidence="3" type="ORF">NITINOP_1328</name>
</gene>
<keyword evidence="4" id="KW-1185">Reference proteome</keyword>
<reference evidence="4" key="1">
    <citation type="submission" date="2015-09" db="EMBL/GenBank/DDBJ databases">
        <authorList>
            <person name="Daims H."/>
        </authorList>
    </citation>
    <scope>NUCLEOTIDE SEQUENCE [LARGE SCALE GENOMIC DNA]</scope>
</reference>
<evidence type="ECO:0000313" key="4">
    <source>
        <dbReference type="Proteomes" id="UP000066284"/>
    </source>
</evidence>
<dbReference type="RefSeq" id="WP_062484263.1">
    <property type="nucleotide sequence ID" value="NZ_LN885086.1"/>
</dbReference>
<feature type="chain" id="PRO_5006623514" evidence="2">
    <location>
        <begin position="22"/>
        <end position="236"/>
    </location>
</feature>
<dbReference type="Pfam" id="PF03548">
    <property type="entry name" value="LolA"/>
    <property type="match status" value="1"/>
</dbReference>
<evidence type="ECO:0000313" key="3">
    <source>
        <dbReference type="EMBL" id="CUQ66303.1"/>
    </source>
</evidence>
<dbReference type="SUPFAM" id="SSF89392">
    <property type="entry name" value="Prokaryotic lipoproteins and lipoprotein localization factors"/>
    <property type="match status" value="1"/>
</dbReference>
<dbReference type="OrthoDB" id="9785727at2"/>
<accession>A0A0S4KRD4</accession>
<proteinExistence type="predicted"/>
<name>A0A0S4KRD4_9BACT</name>
<evidence type="ECO:0000256" key="2">
    <source>
        <dbReference type="SAM" id="SignalP"/>
    </source>
</evidence>
<dbReference type="KEGG" id="nio:NITINOP_1328"/>
<dbReference type="STRING" id="1715989.NITINOP_1328"/>
<dbReference type="CDD" id="cd16325">
    <property type="entry name" value="LolA"/>
    <property type="match status" value="1"/>
</dbReference>
<dbReference type="InterPro" id="IPR029046">
    <property type="entry name" value="LolA/LolB/LppX"/>
</dbReference>
<organism evidence="3 4">
    <name type="scientific">Candidatus Nitrospira inopinata</name>
    <dbReference type="NCBI Taxonomy" id="1715989"/>
    <lineage>
        <taxon>Bacteria</taxon>
        <taxon>Pseudomonadati</taxon>
        <taxon>Nitrospirota</taxon>
        <taxon>Nitrospiria</taxon>
        <taxon>Nitrospirales</taxon>
        <taxon>Nitrospiraceae</taxon>
        <taxon>Nitrospira</taxon>
    </lineage>
</organism>
<dbReference type="EMBL" id="LN885086">
    <property type="protein sequence ID" value="CUQ66303.1"/>
    <property type="molecule type" value="Genomic_DNA"/>
</dbReference>
<protein>
    <submittedName>
        <fullName evidence="3">Putative Outer membrane lipoprotein carrier protein LolA</fullName>
    </submittedName>
</protein>
<dbReference type="AlphaFoldDB" id="A0A0S4KRD4"/>
<dbReference type="PANTHER" id="PTHR35869:SF1">
    <property type="entry name" value="OUTER-MEMBRANE LIPOPROTEIN CARRIER PROTEIN"/>
    <property type="match status" value="1"/>
</dbReference>
<dbReference type="PANTHER" id="PTHR35869">
    <property type="entry name" value="OUTER-MEMBRANE LIPOPROTEIN CARRIER PROTEIN"/>
    <property type="match status" value="1"/>
</dbReference>
<feature type="signal peptide" evidence="2">
    <location>
        <begin position="1"/>
        <end position="21"/>
    </location>
</feature>